<dbReference type="EMBL" id="VSRR010097902">
    <property type="protein sequence ID" value="MPC94280.1"/>
    <property type="molecule type" value="Genomic_DNA"/>
</dbReference>
<name>A0A5B7JC03_PORTR</name>
<evidence type="ECO:0000313" key="3">
    <source>
        <dbReference type="Proteomes" id="UP000324222"/>
    </source>
</evidence>
<sequence>MLLVREKCGGNVGGVGGGGCGGGSCSGAGGGGGLERLSTALEIIGEPRRGGRRRHGSSQGAPVAPSVTSLQYFSGYRRDDSPLCLVPAPAPLPRWHSERCPGL</sequence>
<feature type="region of interest" description="Disordered" evidence="1">
    <location>
        <begin position="45"/>
        <end position="66"/>
    </location>
</feature>
<protein>
    <submittedName>
        <fullName evidence="2">Uncharacterized protein</fullName>
    </submittedName>
</protein>
<keyword evidence="3" id="KW-1185">Reference proteome</keyword>
<reference evidence="2 3" key="1">
    <citation type="submission" date="2019-05" db="EMBL/GenBank/DDBJ databases">
        <title>Another draft genome of Portunus trituberculatus and its Hox gene families provides insights of decapod evolution.</title>
        <authorList>
            <person name="Jeong J.-H."/>
            <person name="Song I."/>
            <person name="Kim S."/>
            <person name="Choi T."/>
            <person name="Kim D."/>
            <person name="Ryu S."/>
            <person name="Kim W."/>
        </authorList>
    </citation>
    <scope>NUCLEOTIDE SEQUENCE [LARGE SCALE GENOMIC DNA]</scope>
    <source>
        <tissue evidence="2">Muscle</tissue>
    </source>
</reference>
<proteinExistence type="predicted"/>
<gene>
    <name evidence="2" type="ORF">E2C01_089442</name>
</gene>
<dbReference type="PROSITE" id="PS51257">
    <property type="entry name" value="PROKAR_LIPOPROTEIN"/>
    <property type="match status" value="1"/>
</dbReference>
<organism evidence="2 3">
    <name type="scientific">Portunus trituberculatus</name>
    <name type="common">Swimming crab</name>
    <name type="synonym">Neptunus trituberculatus</name>
    <dbReference type="NCBI Taxonomy" id="210409"/>
    <lineage>
        <taxon>Eukaryota</taxon>
        <taxon>Metazoa</taxon>
        <taxon>Ecdysozoa</taxon>
        <taxon>Arthropoda</taxon>
        <taxon>Crustacea</taxon>
        <taxon>Multicrustacea</taxon>
        <taxon>Malacostraca</taxon>
        <taxon>Eumalacostraca</taxon>
        <taxon>Eucarida</taxon>
        <taxon>Decapoda</taxon>
        <taxon>Pleocyemata</taxon>
        <taxon>Brachyura</taxon>
        <taxon>Eubrachyura</taxon>
        <taxon>Portunoidea</taxon>
        <taxon>Portunidae</taxon>
        <taxon>Portuninae</taxon>
        <taxon>Portunus</taxon>
    </lineage>
</organism>
<evidence type="ECO:0000313" key="2">
    <source>
        <dbReference type="EMBL" id="MPC94280.1"/>
    </source>
</evidence>
<evidence type="ECO:0000256" key="1">
    <source>
        <dbReference type="SAM" id="MobiDB-lite"/>
    </source>
</evidence>
<comment type="caution">
    <text evidence="2">The sequence shown here is derived from an EMBL/GenBank/DDBJ whole genome shotgun (WGS) entry which is preliminary data.</text>
</comment>
<accession>A0A5B7JC03</accession>
<dbReference type="AlphaFoldDB" id="A0A5B7JC03"/>
<dbReference type="Proteomes" id="UP000324222">
    <property type="component" value="Unassembled WGS sequence"/>
</dbReference>